<reference evidence="2" key="1">
    <citation type="submission" date="2013-03" db="EMBL/GenBank/DDBJ databases">
        <title>The Genome Sequence of Anopheles minimus MINIMUS1.</title>
        <authorList>
            <consortium name="The Broad Institute Genomics Platform"/>
            <person name="Neafsey D.E."/>
            <person name="Walton C."/>
            <person name="Walker B."/>
            <person name="Young S.K."/>
            <person name="Zeng Q."/>
            <person name="Gargeya S."/>
            <person name="Fitzgerald M."/>
            <person name="Haas B."/>
            <person name="Abouelleil A."/>
            <person name="Allen A.W."/>
            <person name="Alvarado L."/>
            <person name="Arachchi H.M."/>
            <person name="Berlin A.M."/>
            <person name="Chapman S.B."/>
            <person name="Gainer-Dewar J."/>
            <person name="Goldberg J."/>
            <person name="Griggs A."/>
            <person name="Gujja S."/>
            <person name="Hansen M."/>
            <person name="Howarth C."/>
            <person name="Imamovic A."/>
            <person name="Ireland A."/>
            <person name="Larimer J."/>
            <person name="McCowan C."/>
            <person name="Murphy C."/>
            <person name="Pearson M."/>
            <person name="Poon T.W."/>
            <person name="Priest M."/>
            <person name="Roberts A."/>
            <person name="Saif S."/>
            <person name="Shea T."/>
            <person name="Sisk P."/>
            <person name="Sykes S."/>
            <person name="Wortman J."/>
            <person name="Nusbaum C."/>
            <person name="Birren B."/>
        </authorList>
    </citation>
    <scope>NUCLEOTIDE SEQUENCE [LARGE SCALE GENOMIC DNA]</scope>
    <source>
        <strain evidence="2">MINIMUS1</strain>
    </source>
</reference>
<keyword evidence="2" id="KW-1185">Reference proteome</keyword>
<proteinExistence type="predicted"/>
<dbReference type="VEuPathDB" id="VectorBase:AMIN014561"/>
<dbReference type="EnsemblMetazoa" id="AMIN014561-RA">
    <property type="protein sequence ID" value="AMIN014561-PA"/>
    <property type="gene ID" value="AMIN014561"/>
</dbReference>
<reference evidence="1" key="2">
    <citation type="submission" date="2020-05" db="UniProtKB">
        <authorList>
            <consortium name="EnsemblMetazoa"/>
        </authorList>
    </citation>
    <scope>IDENTIFICATION</scope>
    <source>
        <strain evidence="1">MINIMUS1</strain>
    </source>
</reference>
<dbReference type="Proteomes" id="UP000075920">
    <property type="component" value="Unassembled WGS sequence"/>
</dbReference>
<organism evidence="1 2">
    <name type="scientific">Anopheles minimus</name>
    <dbReference type="NCBI Taxonomy" id="112268"/>
    <lineage>
        <taxon>Eukaryota</taxon>
        <taxon>Metazoa</taxon>
        <taxon>Ecdysozoa</taxon>
        <taxon>Arthropoda</taxon>
        <taxon>Hexapoda</taxon>
        <taxon>Insecta</taxon>
        <taxon>Pterygota</taxon>
        <taxon>Neoptera</taxon>
        <taxon>Endopterygota</taxon>
        <taxon>Diptera</taxon>
        <taxon>Nematocera</taxon>
        <taxon>Culicoidea</taxon>
        <taxon>Culicidae</taxon>
        <taxon>Anophelinae</taxon>
        <taxon>Anopheles</taxon>
    </lineage>
</organism>
<accession>A0A182WPG0</accession>
<protein>
    <submittedName>
        <fullName evidence="1">Uncharacterized protein</fullName>
    </submittedName>
</protein>
<evidence type="ECO:0000313" key="1">
    <source>
        <dbReference type="EnsemblMetazoa" id="AMIN014561-PA"/>
    </source>
</evidence>
<sequence>MRHVFSLRWRVSMFECCVEGSTIECTYKKLIIIPPQNAMVSIVLPWC</sequence>
<dbReference type="AlphaFoldDB" id="A0A182WPG0"/>
<name>A0A182WPG0_9DIPT</name>
<evidence type="ECO:0000313" key="2">
    <source>
        <dbReference type="Proteomes" id="UP000075920"/>
    </source>
</evidence>